<dbReference type="SUPFAM" id="SSF57610">
    <property type="entry name" value="Thyroglobulin type-1 domain"/>
    <property type="match status" value="1"/>
</dbReference>
<dbReference type="InterPro" id="IPR051950">
    <property type="entry name" value="Dev_reg/Prot_inhib"/>
</dbReference>
<proteinExistence type="predicted"/>
<keyword evidence="3" id="KW-0677">Repeat</keyword>
<evidence type="ECO:0000256" key="7">
    <source>
        <dbReference type="PROSITE-ProRule" id="PRU00500"/>
    </source>
</evidence>
<evidence type="ECO:0000313" key="10">
    <source>
        <dbReference type="Proteomes" id="UP001177023"/>
    </source>
</evidence>
<dbReference type="PROSITE" id="PS00484">
    <property type="entry name" value="THYROGLOBULIN_1_1"/>
    <property type="match status" value="1"/>
</dbReference>
<dbReference type="InterPro" id="IPR019577">
    <property type="entry name" value="SPARC/Testican_Ca-bd-dom"/>
</dbReference>
<feature type="disulfide bond" evidence="7">
    <location>
        <begin position="237"/>
        <end position="257"/>
    </location>
</feature>
<keyword evidence="5 7" id="KW-1015">Disulfide bond</keyword>
<dbReference type="InterPro" id="IPR011992">
    <property type="entry name" value="EF-hand-dom_pair"/>
</dbReference>
<protein>
    <recommendedName>
        <fullName evidence="8">Thyroglobulin type-1 domain-containing protein</fullName>
    </recommendedName>
</protein>
<reference evidence="9" key="1">
    <citation type="submission" date="2023-06" db="EMBL/GenBank/DDBJ databases">
        <authorList>
            <person name="Delattre M."/>
        </authorList>
    </citation>
    <scope>NUCLEOTIDE SEQUENCE</scope>
    <source>
        <strain evidence="9">AF72</strain>
    </source>
</reference>
<dbReference type="InterPro" id="IPR000716">
    <property type="entry name" value="Thyroglobulin_1"/>
</dbReference>
<dbReference type="CDD" id="cd00191">
    <property type="entry name" value="TY"/>
    <property type="match status" value="1"/>
</dbReference>
<evidence type="ECO:0000256" key="5">
    <source>
        <dbReference type="ARBA" id="ARBA00023157"/>
    </source>
</evidence>
<dbReference type="Pfam" id="PF00086">
    <property type="entry name" value="Thyroglobulin_1"/>
    <property type="match status" value="1"/>
</dbReference>
<dbReference type="PANTHER" id="PTHR12352">
    <property type="entry name" value="SECRETED MODULAR CALCIUM-BINDING PROTEIN"/>
    <property type="match status" value="1"/>
</dbReference>
<dbReference type="SUPFAM" id="SSF47473">
    <property type="entry name" value="EF-hand"/>
    <property type="match status" value="1"/>
</dbReference>
<sequence length="276" mass="31644">MTGSHAVHVYHPSAYQSNDLCAARGCKEGSVCFLAVGKAICVKRDVAREKLGKHKFVEHGTDDELLRKKHQHDLLTETAKHEKHEKHSCARGELDSIGGRLVQWFSDMHRVHGEGRDVSLKKHKIVCRPDVAWMFEQWDGDENGQLTQKELAPIEGNMKEKCLPHFLDLCDDMVIDGEISVDEWCDCFSYSADYRHEPPCHRQKHHADPHLLGVFIPRCDLEGFFQPEQCHSGHCWCVDKYGREFDQSRVEGELPDCGQYGAELTEEEEEDLHSRI</sequence>
<dbReference type="Proteomes" id="UP001177023">
    <property type="component" value="Unassembled WGS sequence"/>
</dbReference>
<dbReference type="AlphaFoldDB" id="A0AA36D451"/>
<dbReference type="GO" id="GO:0035592">
    <property type="term" value="P:establishment of protein localization to extracellular region"/>
    <property type="evidence" value="ECO:0007669"/>
    <property type="project" value="TreeGrafter"/>
</dbReference>
<evidence type="ECO:0000259" key="8">
    <source>
        <dbReference type="PROSITE" id="PS51162"/>
    </source>
</evidence>
<evidence type="ECO:0000256" key="6">
    <source>
        <dbReference type="ARBA" id="ARBA00023180"/>
    </source>
</evidence>
<dbReference type="GO" id="GO:0005615">
    <property type="term" value="C:extracellular space"/>
    <property type="evidence" value="ECO:0007669"/>
    <property type="project" value="TreeGrafter"/>
</dbReference>
<keyword evidence="6" id="KW-0325">Glycoprotein</keyword>
<accession>A0AA36D451</accession>
<dbReference type="PROSITE" id="PS00018">
    <property type="entry name" value="EF_HAND_1"/>
    <property type="match status" value="1"/>
</dbReference>
<keyword evidence="10" id="KW-1185">Reference proteome</keyword>
<dbReference type="Gene3D" id="1.10.238.10">
    <property type="entry name" value="EF-hand"/>
    <property type="match status" value="1"/>
</dbReference>
<feature type="non-terminal residue" evidence="9">
    <location>
        <position position="276"/>
    </location>
</feature>
<feature type="domain" description="Thyroglobulin type-1" evidence="8">
    <location>
        <begin position="197"/>
        <end position="257"/>
    </location>
</feature>
<evidence type="ECO:0000256" key="3">
    <source>
        <dbReference type="ARBA" id="ARBA00022737"/>
    </source>
</evidence>
<dbReference type="InterPro" id="IPR036857">
    <property type="entry name" value="Thyroglobulin_1_sf"/>
</dbReference>
<comment type="caution">
    <text evidence="9">The sequence shown here is derived from an EMBL/GenBank/DDBJ whole genome shotgun (WGS) entry which is preliminary data.</text>
</comment>
<comment type="subcellular location">
    <subcellularLocation>
        <location evidence="1">Secreted</location>
    </subcellularLocation>
</comment>
<dbReference type="Pfam" id="PF10591">
    <property type="entry name" value="SPARC_Ca_bdg"/>
    <property type="match status" value="1"/>
</dbReference>
<evidence type="ECO:0000256" key="4">
    <source>
        <dbReference type="ARBA" id="ARBA00022837"/>
    </source>
</evidence>
<dbReference type="GO" id="GO:0005509">
    <property type="term" value="F:calcium ion binding"/>
    <property type="evidence" value="ECO:0007669"/>
    <property type="project" value="InterPro"/>
</dbReference>
<keyword evidence="4" id="KW-0106">Calcium</keyword>
<gene>
    <name evidence="9" type="ORF">MSPICULIGERA_LOCUS17952</name>
</gene>
<evidence type="ECO:0000256" key="2">
    <source>
        <dbReference type="ARBA" id="ARBA00022525"/>
    </source>
</evidence>
<evidence type="ECO:0000256" key="1">
    <source>
        <dbReference type="ARBA" id="ARBA00004613"/>
    </source>
</evidence>
<keyword evidence="2" id="KW-0964">Secreted</keyword>
<dbReference type="PROSITE" id="PS51162">
    <property type="entry name" value="THYROGLOBULIN_1_2"/>
    <property type="match status" value="1"/>
</dbReference>
<feature type="disulfide bond" evidence="7">
    <location>
        <begin position="200"/>
        <end position="219"/>
    </location>
</feature>
<name>A0AA36D451_9BILA</name>
<organism evidence="9 10">
    <name type="scientific">Mesorhabditis spiculigera</name>
    <dbReference type="NCBI Taxonomy" id="96644"/>
    <lineage>
        <taxon>Eukaryota</taxon>
        <taxon>Metazoa</taxon>
        <taxon>Ecdysozoa</taxon>
        <taxon>Nematoda</taxon>
        <taxon>Chromadorea</taxon>
        <taxon>Rhabditida</taxon>
        <taxon>Rhabditina</taxon>
        <taxon>Rhabditomorpha</taxon>
        <taxon>Rhabditoidea</taxon>
        <taxon>Rhabditidae</taxon>
        <taxon>Mesorhabditinae</taxon>
        <taxon>Mesorhabditis</taxon>
    </lineage>
</organism>
<dbReference type="PANTHER" id="PTHR12352:SF25">
    <property type="entry name" value="SPARC_OSTEONECTIN, CWCV AND KAZAL LIKE DOMAINS PROTEOGLYCAN 1"/>
    <property type="match status" value="1"/>
</dbReference>
<dbReference type="SMART" id="SM00211">
    <property type="entry name" value="TY"/>
    <property type="match status" value="1"/>
</dbReference>
<evidence type="ECO:0000313" key="9">
    <source>
        <dbReference type="EMBL" id="CAJ0579745.1"/>
    </source>
</evidence>
<dbReference type="InterPro" id="IPR018247">
    <property type="entry name" value="EF_Hand_1_Ca_BS"/>
</dbReference>
<dbReference type="Gene3D" id="4.10.800.10">
    <property type="entry name" value="Thyroglobulin type-1"/>
    <property type="match status" value="1"/>
</dbReference>
<dbReference type="EMBL" id="CATQJA010002657">
    <property type="protein sequence ID" value="CAJ0579745.1"/>
    <property type="molecule type" value="Genomic_DNA"/>
</dbReference>
<comment type="caution">
    <text evidence="7">Lacks conserved residue(s) required for the propagation of feature annotation.</text>
</comment>